<dbReference type="Gene3D" id="3.40.630.30">
    <property type="match status" value="1"/>
</dbReference>
<dbReference type="SUPFAM" id="SSF55729">
    <property type="entry name" value="Acyl-CoA N-acyltransferases (Nat)"/>
    <property type="match status" value="1"/>
</dbReference>
<dbReference type="InterPro" id="IPR000182">
    <property type="entry name" value="GNAT_dom"/>
</dbReference>
<feature type="domain" description="N-acetyltransferase" evidence="1">
    <location>
        <begin position="15"/>
        <end position="181"/>
    </location>
</feature>
<evidence type="ECO:0000259" key="1">
    <source>
        <dbReference type="PROSITE" id="PS51186"/>
    </source>
</evidence>
<dbReference type="InterPro" id="IPR016181">
    <property type="entry name" value="Acyl_CoA_acyltransferase"/>
</dbReference>
<gene>
    <name evidence="2" type="ORF">NEF87_002098</name>
</gene>
<reference evidence="2" key="1">
    <citation type="submission" date="2022-09" db="EMBL/GenBank/DDBJ databases">
        <title>Actin cytoskeleton and complex cell architecture in an #Asgard archaeon.</title>
        <authorList>
            <person name="Ponce Toledo R.I."/>
            <person name="Schleper C."/>
            <person name="Rodrigues Oliveira T."/>
            <person name="Wollweber F."/>
            <person name="Xu J."/>
            <person name="Rittmann S."/>
            <person name="Klingl A."/>
            <person name="Pilhofer M."/>
        </authorList>
    </citation>
    <scope>NUCLEOTIDE SEQUENCE</scope>
    <source>
        <strain evidence="2">B-35</strain>
    </source>
</reference>
<evidence type="ECO:0000313" key="2">
    <source>
        <dbReference type="EMBL" id="UYP45813.1"/>
    </source>
</evidence>
<dbReference type="Proteomes" id="UP001208689">
    <property type="component" value="Chromosome"/>
</dbReference>
<dbReference type="PANTHER" id="PTHR43415">
    <property type="entry name" value="SPERMIDINE N(1)-ACETYLTRANSFERASE"/>
    <property type="match status" value="1"/>
</dbReference>
<sequence length="181" mass="20467">MNLQKEYKMRNGQVLQISKANPDDAIRVIKYLNQVGGESDNLTFGENEFSKTVEQEQEFLSDLQKSNNSILILGIIDNRLISVANLSASSKSRLNHLGEIGISVRKSAWNIGVGNAIMEYLIAWAKANQIIRKINLSVRTDNQHAIELYQRFGFVKEGLMTRAMQINGQFYDTLEMGLEID</sequence>
<evidence type="ECO:0000313" key="3">
    <source>
        <dbReference type="Proteomes" id="UP001208689"/>
    </source>
</evidence>
<dbReference type="EMBL" id="CP104013">
    <property type="protein sequence ID" value="UYP45813.1"/>
    <property type="molecule type" value="Genomic_DNA"/>
</dbReference>
<organism evidence="2 3">
    <name type="scientific">Candidatus Lokiarchaeum ossiferum</name>
    <dbReference type="NCBI Taxonomy" id="2951803"/>
    <lineage>
        <taxon>Archaea</taxon>
        <taxon>Promethearchaeati</taxon>
        <taxon>Promethearchaeota</taxon>
        <taxon>Promethearchaeia</taxon>
        <taxon>Promethearchaeales</taxon>
        <taxon>Promethearchaeaceae</taxon>
        <taxon>Candidatus Lokiarchaeum</taxon>
    </lineage>
</organism>
<keyword evidence="3" id="KW-1185">Reference proteome</keyword>
<dbReference type="PROSITE" id="PS51186">
    <property type="entry name" value="GNAT"/>
    <property type="match status" value="1"/>
</dbReference>
<accession>A0ABY6HR47</accession>
<name>A0ABY6HR47_9ARCH</name>
<dbReference type="PANTHER" id="PTHR43415:SF3">
    <property type="entry name" value="GNAT-FAMILY ACETYLTRANSFERASE"/>
    <property type="match status" value="1"/>
</dbReference>
<protein>
    <recommendedName>
        <fullName evidence="1">N-acetyltransferase domain-containing protein</fullName>
    </recommendedName>
</protein>
<dbReference type="Pfam" id="PF00583">
    <property type="entry name" value="Acetyltransf_1"/>
    <property type="match status" value="1"/>
</dbReference>
<proteinExistence type="predicted"/>